<dbReference type="SMART" id="SM00880">
    <property type="entry name" value="CHAD"/>
    <property type="match status" value="1"/>
</dbReference>
<sequence length="516" mass="58317">MTEIELKFVLNEESIRRLKSRLKGLELNESAARTRTLRSVYYDTPEHSLRKAGTALRIRRDGRRWIQTVKARASINGGLLRAQEVENPAPGGRLDLTRIPVLAVRAEVEEAIAGAELVPVCETQMKRVTSVLTLENGARVELAIDSGEIIAGELREPFREAELELLEGDVDSLYDLTQTLFPDGGLHLSTMSKSERGYMLAETGRAQTEPLPRNACTVPLSAEMTSEIAARDVLRECFEQISANIEVVLFTDAPEGPHQLRIGLRRLRAAFGMFKPVIGHPEMLRLNEEAKIIGAQVGVLRDLDVVITDIIDPEHEAHPHEQGFNALRSAIEARREAVREELREYLRSERAQSFQIDLARFIETRRWLAPEDFEQTARLAQPIRELSCKALGKRWKSCVKHARGIDQLTIDERHELRKELKKLRYTIEFLGPLYSQKKVARFVKTMKKMQNIFGDLNDLAMAEELLCKNDSPGARNANAQRAVGWVLGARSARAAAAWSNAKRLWHDVTVTGPFWR</sequence>
<keyword evidence="4" id="KW-1185">Reference proteome</keyword>
<dbReference type="InterPro" id="IPR007899">
    <property type="entry name" value="CHAD_dom"/>
</dbReference>
<dbReference type="InterPro" id="IPR033469">
    <property type="entry name" value="CYTH-like_dom_sf"/>
</dbReference>
<dbReference type="Gene3D" id="1.40.20.10">
    <property type="entry name" value="CHAD domain"/>
    <property type="match status" value="1"/>
</dbReference>
<dbReference type="EMBL" id="FNEK01000027">
    <property type="protein sequence ID" value="SDJ95351.1"/>
    <property type="molecule type" value="Genomic_DNA"/>
</dbReference>
<dbReference type="PROSITE" id="PS51708">
    <property type="entry name" value="CHAD"/>
    <property type="match status" value="1"/>
</dbReference>
<dbReference type="SMART" id="SM01118">
    <property type="entry name" value="CYTH"/>
    <property type="match status" value="1"/>
</dbReference>
<dbReference type="InterPro" id="IPR023577">
    <property type="entry name" value="CYTH_domain"/>
</dbReference>
<dbReference type="GO" id="GO:0046872">
    <property type="term" value="F:metal ion binding"/>
    <property type="evidence" value="ECO:0007669"/>
    <property type="project" value="TreeGrafter"/>
</dbReference>
<dbReference type="PANTHER" id="PTHR39569:SF1">
    <property type="entry name" value="INORGANIC TRIPHOSPHATASE"/>
    <property type="match status" value="1"/>
</dbReference>
<organism evidence="3 4">
    <name type="scientific">Aliiruegeria lutimaris</name>
    <dbReference type="NCBI Taxonomy" id="571298"/>
    <lineage>
        <taxon>Bacteria</taxon>
        <taxon>Pseudomonadati</taxon>
        <taxon>Pseudomonadota</taxon>
        <taxon>Alphaproteobacteria</taxon>
        <taxon>Rhodobacterales</taxon>
        <taxon>Roseobacteraceae</taxon>
        <taxon>Aliiruegeria</taxon>
    </lineage>
</organism>
<dbReference type="OrthoDB" id="9777271at2"/>
<dbReference type="Pfam" id="PF05235">
    <property type="entry name" value="CHAD"/>
    <property type="match status" value="1"/>
</dbReference>
<dbReference type="Pfam" id="PF01928">
    <property type="entry name" value="CYTH"/>
    <property type="match status" value="1"/>
</dbReference>
<dbReference type="InterPro" id="IPR038186">
    <property type="entry name" value="CHAD_dom_sf"/>
</dbReference>
<name>A0A1G8XXT6_9RHOB</name>
<reference evidence="3 4" key="1">
    <citation type="submission" date="2016-10" db="EMBL/GenBank/DDBJ databases">
        <authorList>
            <person name="de Groot N.N."/>
        </authorList>
    </citation>
    <scope>NUCLEOTIDE SEQUENCE [LARGE SCALE GENOMIC DNA]</scope>
    <source>
        <strain evidence="3 4">DSM 25294</strain>
    </source>
</reference>
<dbReference type="GO" id="GO:0050355">
    <property type="term" value="F:inorganic triphosphate phosphatase activity"/>
    <property type="evidence" value="ECO:0007669"/>
    <property type="project" value="InterPro"/>
</dbReference>
<dbReference type="PANTHER" id="PTHR39569">
    <property type="entry name" value="INORGANIC TRIPHOSPHATASE"/>
    <property type="match status" value="1"/>
</dbReference>
<protein>
    <submittedName>
        <fullName evidence="3">Inorganic triphosphatase YgiF, contains CYTH and CHAD domains</fullName>
    </submittedName>
</protein>
<dbReference type="STRING" id="571298.SAMN04488026_102763"/>
<dbReference type="PROSITE" id="PS51707">
    <property type="entry name" value="CYTH"/>
    <property type="match status" value="1"/>
</dbReference>
<feature type="domain" description="CYTH" evidence="1">
    <location>
        <begin position="1"/>
        <end position="204"/>
    </location>
</feature>
<evidence type="ECO:0000313" key="3">
    <source>
        <dbReference type="EMBL" id="SDJ95351.1"/>
    </source>
</evidence>
<proteinExistence type="predicted"/>
<dbReference type="Gene3D" id="2.40.320.10">
    <property type="entry name" value="Hypothetical Protein Pfu-838710-001"/>
    <property type="match status" value="1"/>
</dbReference>
<feature type="domain" description="CHAD" evidence="2">
    <location>
        <begin position="223"/>
        <end position="510"/>
    </location>
</feature>
<evidence type="ECO:0000259" key="1">
    <source>
        <dbReference type="PROSITE" id="PS51707"/>
    </source>
</evidence>
<gene>
    <name evidence="3" type="ORF">SAMN04488026_102763</name>
</gene>
<accession>A0A1G8XXT6</accession>
<dbReference type="CDD" id="cd07756">
    <property type="entry name" value="CYTH-like_Pase_CHAD"/>
    <property type="match status" value="1"/>
</dbReference>
<dbReference type="RefSeq" id="WP_093157138.1">
    <property type="nucleotide sequence ID" value="NZ_FNEK01000027.1"/>
</dbReference>
<evidence type="ECO:0000313" key="4">
    <source>
        <dbReference type="Proteomes" id="UP000199382"/>
    </source>
</evidence>
<dbReference type="Proteomes" id="UP000199382">
    <property type="component" value="Unassembled WGS sequence"/>
</dbReference>
<dbReference type="AlphaFoldDB" id="A0A1G8XXT6"/>
<dbReference type="SUPFAM" id="SSF55154">
    <property type="entry name" value="CYTH-like phosphatases"/>
    <property type="match status" value="1"/>
</dbReference>
<evidence type="ECO:0000259" key="2">
    <source>
        <dbReference type="PROSITE" id="PS51708"/>
    </source>
</evidence>
<dbReference type="InterPro" id="IPR039013">
    <property type="entry name" value="YgiF"/>
</dbReference>